<protein>
    <submittedName>
        <fullName evidence="1">Uncharacterized protein</fullName>
    </submittedName>
</protein>
<organism evidence="1">
    <name type="scientific">Arundo donax</name>
    <name type="common">Giant reed</name>
    <name type="synonym">Donax arundinaceus</name>
    <dbReference type="NCBI Taxonomy" id="35708"/>
    <lineage>
        <taxon>Eukaryota</taxon>
        <taxon>Viridiplantae</taxon>
        <taxon>Streptophyta</taxon>
        <taxon>Embryophyta</taxon>
        <taxon>Tracheophyta</taxon>
        <taxon>Spermatophyta</taxon>
        <taxon>Magnoliopsida</taxon>
        <taxon>Liliopsida</taxon>
        <taxon>Poales</taxon>
        <taxon>Poaceae</taxon>
        <taxon>PACMAD clade</taxon>
        <taxon>Arundinoideae</taxon>
        <taxon>Arundineae</taxon>
        <taxon>Arundo</taxon>
    </lineage>
</organism>
<dbReference type="AlphaFoldDB" id="A0A0A8XPM5"/>
<reference evidence="1" key="2">
    <citation type="journal article" date="2015" name="Data Brief">
        <title>Shoot transcriptome of the giant reed, Arundo donax.</title>
        <authorList>
            <person name="Barrero R.A."/>
            <person name="Guerrero F.D."/>
            <person name="Moolhuijzen P."/>
            <person name="Goolsby J.A."/>
            <person name="Tidwell J."/>
            <person name="Bellgard S.E."/>
            <person name="Bellgard M.I."/>
        </authorList>
    </citation>
    <scope>NUCLEOTIDE SEQUENCE</scope>
    <source>
        <tissue evidence="1">Shoot tissue taken approximately 20 cm above the soil surface</tissue>
    </source>
</reference>
<proteinExistence type="predicted"/>
<name>A0A0A8XPM5_ARUDO</name>
<reference evidence="1" key="1">
    <citation type="submission" date="2014-09" db="EMBL/GenBank/DDBJ databases">
        <authorList>
            <person name="Magalhaes I.L.F."/>
            <person name="Oliveira U."/>
            <person name="Santos F.R."/>
            <person name="Vidigal T.H.D.A."/>
            <person name="Brescovit A.D."/>
            <person name="Santos A.J."/>
        </authorList>
    </citation>
    <scope>NUCLEOTIDE SEQUENCE</scope>
    <source>
        <tissue evidence="1">Shoot tissue taken approximately 20 cm above the soil surface</tissue>
    </source>
</reference>
<dbReference type="EMBL" id="GBRH01282274">
    <property type="protein sequence ID" value="JAD15621.1"/>
    <property type="molecule type" value="Transcribed_RNA"/>
</dbReference>
<evidence type="ECO:0000313" key="1">
    <source>
        <dbReference type="EMBL" id="JAD15621.1"/>
    </source>
</evidence>
<accession>A0A0A8XPM5</accession>
<sequence length="38" mass="4399">MGTQRREQCGLGTRHRRRAGRREFRRWPGWAACAAAEG</sequence>